<evidence type="ECO:0000313" key="1">
    <source>
        <dbReference type="EMBL" id="CAH6721810.1"/>
    </source>
</evidence>
<proteinExistence type="predicted"/>
<accession>A0ACA9Y9T7</accession>
<protein>
    <submittedName>
        <fullName evidence="1">G2-specific protein kinase Nimap</fullName>
    </submittedName>
</protein>
<name>A0ACA9Y9T7_9ASCO</name>
<evidence type="ECO:0000313" key="2">
    <source>
        <dbReference type="Proteomes" id="UP001152531"/>
    </source>
</evidence>
<keyword evidence="1" id="KW-0418">Kinase</keyword>
<comment type="caution">
    <text evidence="1">The sequence shown here is derived from an EMBL/GenBank/DDBJ whole genome shotgun (WGS) entry which is preliminary data.</text>
</comment>
<dbReference type="Proteomes" id="UP001152531">
    <property type="component" value="Unassembled WGS sequence"/>
</dbReference>
<reference evidence="1" key="1">
    <citation type="submission" date="2022-06" db="EMBL/GenBank/DDBJ databases">
        <authorList>
            <person name="Legras J.-L."/>
            <person name="Devillers H."/>
            <person name="Grondin C."/>
        </authorList>
    </citation>
    <scope>NUCLEOTIDE SEQUENCE</scope>
    <source>
        <strain evidence="1">CLIB 1444</strain>
    </source>
</reference>
<sequence>MSTIGDEYEALEVIGKGSFGIVRKVRQKSDGKMFVRKEIEYTSMNSQERNQLISELRILRELNHPNIVKYCRHDHIISKKSIHIYMEYCDGGDLGQVINNFKKNKETVPEEFIWQVLVQTLLALHKCHYGFDAKKVNLFQTEEIEPSINSETVIIHRDIKPDNIFMLNSGKTIKVGDFGLAKMLTSQNDFAKTYVGTPYYMSPEVLMDNPYSPVCDIWSLGCVLFELCTLQPPFQAKTHLQLQTKIKKGIIPELPSIYSQQLTTIIKDCITVDAELRPSCFDLLQILPVRFLRKEMELKEINVDLSNFQNQLLSKSEELSKKETYLNNLETKVMNSKTELQEGFNNLQNLQKKYNLQKQNLENELLEEFENRKKLMDQEAKEVRLNYQREFKLVVEQEVQQRIKDILNNGFKSNSNTSLSSLNNELIRKKSDPKTFNLQQQDVSTTQAKNFLHQNQNSNYYDVSPSKPRGPKELHDDNNRRVPLKIRNDFDEYEYNQKLNSPPVQYNQKFNNYKKRVTDELERLTLEKRHVPEFEEVYRKNYRH</sequence>
<dbReference type="EMBL" id="CALSDN010000007">
    <property type="protein sequence ID" value="CAH6721810.1"/>
    <property type="molecule type" value="Genomic_DNA"/>
</dbReference>
<gene>
    <name evidence="1" type="ORF">CLIB1444_07S02938</name>
</gene>
<keyword evidence="1" id="KW-0808">Transferase</keyword>
<organism evidence="1 2">
    <name type="scientific">[Candida] jaroonii</name>
    <dbReference type="NCBI Taxonomy" id="467808"/>
    <lineage>
        <taxon>Eukaryota</taxon>
        <taxon>Fungi</taxon>
        <taxon>Dikarya</taxon>
        <taxon>Ascomycota</taxon>
        <taxon>Saccharomycotina</taxon>
        <taxon>Pichiomycetes</taxon>
        <taxon>Debaryomycetaceae</taxon>
        <taxon>Yamadazyma</taxon>
    </lineage>
</organism>
<keyword evidence="2" id="KW-1185">Reference proteome</keyword>